<evidence type="ECO:0000313" key="3">
    <source>
        <dbReference type="Ensembl" id="ENSMMDP00005050530.1"/>
    </source>
</evidence>
<dbReference type="InParanoid" id="A0A668A6Q1"/>
<dbReference type="PANTHER" id="PTHR32387">
    <property type="entry name" value="WU:FJ29H11"/>
    <property type="match status" value="1"/>
</dbReference>
<sequence>MGKVLKNLVEMMKEYPDGIPLKKVAIVYAQKYRKNLTLAALGMSSMESLVASLDGHLVMEGELVFHKNHQPKKAKALTGAVASAEATRDSRPATPKRSRSQSGKGPPLPTPGTDLLLQVDSSSHNGTTQKCSLELDNEDHFILSLLFSTVTQNPEGDPETDQKQTIPSNPLSDSDFPALGAEMKQTKDQRSKQRNETQRESSASVFREAYHAQLREVHRANVRAAEALEEDEEDLTGRRRNRALDLDMVNSLVEDVIREIAAEGELVTKERVISRVCMLMQVPSLESSWIKPWKVPALKDLQYVLREINMFLESTEAVTAICTLYELGQSLAALKDKKHYEELNLGPLCKLPLIHRMFKIDSNTKDDDIRQIETVDILKHLRIFRRKQTKPKVDLAEFMKYLADQYSCDSPYELGIRIHSIGLPIATLIKVSRCEHTIMEKAQQAIQKELEEEAQERMRKMKKNVMESVQGQGAFNSMGSLELRKKYVGMTAAEVVLEVFTNAVEVFSSKMAKRVQDFLLHVSGDRLATALFQLAICGGSLATPPDLVPKDKASKSTEQNKREDKVATALPSEAAVKQFLKDSLSNQHSAITLVHIASLEKKLTKHFQVKEFISLEQGTFLDFLVKHIQVLLQETVGGAVSLSNSNVEIHACGFRVSRQDVFEFIKQCGLSSDSRKIFPSALRCHYGVRDSRDLGFGPLRILAGHVQRQRDMLAGGGPSQVFYESALFANTTTVCESVGLLGDMAQAQAKASLLSCPLLEDLSEWSQWELVFKPLYGPLRDFIERHAANTDLAALEVSPGVLLRITTHTGDKLFSHAVTNLDPVGTAGHLVSIVVADGIADAPTALLANHMESSLAAAVAKEEEDMSCYRTVARFLLDCLIRIPTRTCQALLQQVFLEPFSRVLGQAKSKQVLLTMAQSDPRHLNCLHRLGILLGITDWVKDYHNKLTPAQSKNYISSLSALNMSEDEDLEDTTMDLSFSSSNLNQNSHQNSADPDEESAASSQSESSENLQKAIIEDIRFVHIHCNMNLHGSFGCQFCFSTYYLPRRTDISFMMCNGTLSLLWFSDCYRKSEFGIGVELTVEGQKLMKGHQDRLGRSLDRLSTELYSKDTHFVLELIQNADDNSYPSEANTPPALAFVVERDCITVLNNETGFQEKNIRAICDVGCSTKGKHKYGYIGQKGIGFKSVFKVTDCPEIHSNGFHLRFDKTCGPMGYILPHWMEDGRPLDTHWTTKICLPLRSESHQTRNLFHDVHPSLLLFLHRLRSITIYNQSEKRLVTMTRRDLSHNVLEVEHTEGTERWLVVKGTLQPKKIKEDVESTELALAFQLDNDNTGSDIRCQPQQQPVFAFLPLRSFGFRFIVQGDFDIPSSREDVDRDSSWNQWLRSEIPQLFLKAMDVFNDHPEFSGLKGVCHFLQFVPLPGEVLDFFKPVAGQIIQLLKGKAFLPTLSSDGSVVYKLPSQVAVCQDAVIRDVICGDELDRHLSLAYLHPNLHPAPPTSLLTHLGVRYLRGSDVTTVTTAMAKELVQGEGIHADGGLRRLARLLVCNFRALEHGYGEADTILQTLRDLPIIPLADGRVVALSGEGVFFPMEEAKTKKKKAQAQTGNVVHPSLLSCVEPLESQQVRELLRKLGVHELEPHQLLEQHIYPAIRNDRWKSKPEAVVVSYLVFIKQHSSSSQEYSDIAVPVLTNSGLRCPAQDRVHFSEEYGNMDLPKRLPGCDWVLVSPCYVQTDGDVAGWRELFARLGVRDHLIIRKERRTLTASSPWSAESGLWPQGSVEGGCVLDDYPSEEFHALATAQLPGTLLLQQRLALLDLLETNWDTGDRYSQYLTAQVIDSDGRTVRSTKSSFFHFLSHLEWVPAYRLLEGGSRNTEYLCPNSVYLISPEVHSLLGTHVCYVDSNPSEFSKALGMRQSVSVDLLIDYLKKWCVKPQSDNQEEELAQEDSEGAEFTSTVQHIHNIYSYLHRNCPQSSLKELFQYTPAIFIEYNRRTDNWCSGRFYHLKEVCWCEPTGMFQRYSSQIRRQEQTVQEPRILAPFYNQLEGMRELFTRLNVEPSPSMKQYVGLLELICSSSPIPTAEVLQDVSVVYARLAQKCKISASGDQEYMTQTKTSASMVSDLRVFPTKDNTWVSLARRPLISDSKELEKIFKPYKQACLLNLPPADKKARVSSGPAFSEEDRSLFLEICGIRQLSECVKMEAQTENLRPCPSMQAVVRSVMPYIQKFLYHHEELGEIYGELLDNNIGEKFVFLSLGLQVGKLYIRYQLSVADSDPVVELRDVVCLLKDKKDLYIQKDHLSAKPDMFRYVCEGTGRALRRFLQKEDIRDLPDEEELWEVPEPPRPEVKPERGTVGGFSPSGVTNEKCSQSCVVPGQVVLSDDPGDVVTIGEWGEQLVNSFLCHWRDSGDPGRPTQVLWCNQDGESRQPYDFKLTFGPAGGGHANGGAGVVYVEVKATVKRERAFIHLSANELDFALKEKERYHIFRVYNAGDAQNVRLCRIQNLAQHLHAKDLELFLFV</sequence>
<protein>
    <submittedName>
        <fullName evidence="3">Wu:fj29h11</fullName>
    </submittedName>
</protein>
<reference evidence="3" key="2">
    <citation type="submission" date="2025-08" db="UniProtKB">
        <authorList>
            <consortium name="Ensembl"/>
        </authorList>
    </citation>
    <scope>IDENTIFICATION</scope>
</reference>
<dbReference type="InterPro" id="IPR058210">
    <property type="entry name" value="SACS/Nov_dom"/>
</dbReference>
<dbReference type="InterPro" id="IPR025605">
    <property type="entry name" value="OST-HTH/LOTUS_dom"/>
</dbReference>
<dbReference type="GeneTree" id="ENSGT00940000169412"/>
<dbReference type="Pfam" id="PF25794">
    <property type="entry name" value="SACS"/>
    <property type="match status" value="1"/>
</dbReference>
<feature type="compositionally biased region" description="Basic and acidic residues" evidence="1">
    <location>
        <begin position="184"/>
        <end position="199"/>
    </location>
</feature>
<dbReference type="FunCoup" id="A0A668A6Q1">
    <property type="interactions" value="4"/>
</dbReference>
<dbReference type="PROSITE" id="PS51644">
    <property type="entry name" value="HTH_OST"/>
    <property type="match status" value="1"/>
</dbReference>
<name>A0A668A6Q1_9TELE</name>
<reference evidence="3" key="1">
    <citation type="submission" date="2019-06" db="EMBL/GenBank/DDBJ databases">
        <authorList>
            <consortium name="Wellcome Sanger Institute Data Sharing"/>
        </authorList>
    </citation>
    <scope>NUCLEOTIDE SEQUENCE [LARGE SCALE GENOMIC DNA]</scope>
</reference>
<feature type="compositionally biased region" description="Polar residues" evidence="1">
    <location>
        <begin position="119"/>
        <end position="130"/>
    </location>
</feature>
<dbReference type="Ensembl" id="ENSMMDT00005051524.1">
    <property type="protein sequence ID" value="ENSMMDP00005050530.1"/>
    <property type="gene ID" value="ENSMMDG00005022914.1"/>
</dbReference>
<feature type="compositionally biased region" description="Basic and acidic residues" evidence="1">
    <location>
        <begin position="548"/>
        <end position="566"/>
    </location>
</feature>
<evidence type="ECO:0000259" key="2">
    <source>
        <dbReference type="PROSITE" id="PS51644"/>
    </source>
</evidence>
<dbReference type="PANTHER" id="PTHR32387:SF0">
    <property type="entry name" value="PROTEIN NO VEIN"/>
    <property type="match status" value="1"/>
</dbReference>
<dbReference type="NCBIfam" id="NF047352">
    <property type="entry name" value="P_loop_sacsin"/>
    <property type="match status" value="1"/>
</dbReference>
<keyword evidence="4" id="KW-1185">Reference proteome</keyword>
<proteinExistence type="predicted"/>
<feature type="compositionally biased region" description="Polar residues" evidence="1">
    <location>
        <begin position="163"/>
        <end position="172"/>
    </location>
</feature>
<reference evidence="3" key="3">
    <citation type="submission" date="2025-09" db="UniProtKB">
        <authorList>
            <consortium name="Ensembl"/>
        </authorList>
    </citation>
    <scope>IDENTIFICATION</scope>
</reference>
<accession>A0A668A6Q1</accession>
<feature type="region of interest" description="Disordered" evidence="1">
    <location>
        <begin position="984"/>
        <end position="1007"/>
    </location>
</feature>
<feature type="region of interest" description="Disordered" evidence="1">
    <location>
        <begin position="75"/>
        <end position="130"/>
    </location>
</feature>
<evidence type="ECO:0000256" key="1">
    <source>
        <dbReference type="SAM" id="MobiDB-lite"/>
    </source>
</evidence>
<feature type="region of interest" description="Disordered" evidence="1">
    <location>
        <begin position="151"/>
        <end position="204"/>
    </location>
</feature>
<dbReference type="Gene3D" id="3.30.565.10">
    <property type="entry name" value="Histidine kinase-like ATPase, C-terminal domain"/>
    <property type="match status" value="1"/>
</dbReference>
<dbReference type="Proteomes" id="UP000472263">
    <property type="component" value="Chromosome 19"/>
</dbReference>
<organism evidence="3 4">
    <name type="scientific">Myripristis murdjan</name>
    <name type="common">pinecone soldierfish</name>
    <dbReference type="NCBI Taxonomy" id="586833"/>
    <lineage>
        <taxon>Eukaryota</taxon>
        <taxon>Metazoa</taxon>
        <taxon>Chordata</taxon>
        <taxon>Craniata</taxon>
        <taxon>Vertebrata</taxon>
        <taxon>Euteleostomi</taxon>
        <taxon>Actinopterygii</taxon>
        <taxon>Neopterygii</taxon>
        <taxon>Teleostei</taxon>
        <taxon>Neoteleostei</taxon>
        <taxon>Acanthomorphata</taxon>
        <taxon>Holocentriformes</taxon>
        <taxon>Holocentridae</taxon>
        <taxon>Myripristis</taxon>
    </lineage>
</organism>
<dbReference type="Pfam" id="PF13020">
    <property type="entry name" value="NOV_C"/>
    <property type="match status" value="1"/>
</dbReference>
<dbReference type="InterPro" id="IPR052957">
    <property type="entry name" value="Auxin_embryo_med"/>
</dbReference>
<feature type="domain" description="HTH OST-type" evidence="2">
    <location>
        <begin position="1"/>
        <end position="75"/>
    </location>
</feature>
<evidence type="ECO:0000313" key="4">
    <source>
        <dbReference type="Proteomes" id="UP000472263"/>
    </source>
</evidence>
<dbReference type="InterPro" id="IPR024975">
    <property type="entry name" value="NOV_C"/>
</dbReference>
<feature type="compositionally biased region" description="Low complexity" evidence="1">
    <location>
        <begin position="984"/>
        <end position="993"/>
    </location>
</feature>
<dbReference type="SUPFAM" id="SSF55874">
    <property type="entry name" value="ATPase domain of HSP90 chaperone/DNA topoisomerase II/histidine kinase"/>
    <property type="match status" value="1"/>
</dbReference>
<dbReference type="InterPro" id="IPR036890">
    <property type="entry name" value="HATPase_C_sf"/>
</dbReference>
<feature type="region of interest" description="Disordered" evidence="1">
    <location>
        <begin position="547"/>
        <end position="566"/>
    </location>
</feature>
<gene>
    <name evidence="3" type="primary">wu:fj29h11</name>
</gene>